<dbReference type="GO" id="GO:0005886">
    <property type="term" value="C:plasma membrane"/>
    <property type="evidence" value="ECO:0007669"/>
    <property type="project" value="TreeGrafter"/>
</dbReference>
<evidence type="ECO:0000256" key="1">
    <source>
        <dbReference type="SAM" id="Phobius"/>
    </source>
</evidence>
<evidence type="ECO:0000259" key="2">
    <source>
        <dbReference type="Pfam" id="PF05170"/>
    </source>
</evidence>
<evidence type="ECO:0000313" key="4">
    <source>
        <dbReference type="Proteomes" id="UP000247437"/>
    </source>
</evidence>
<dbReference type="EMBL" id="PDLL01000774">
    <property type="protein sequence ID" value="PYY66624.1"/>
    <property type="molecule type" value="Genomic_DNA"/>
</dbReference>
<keyword evidence="1" id="KW-0812">Transmembrane</keyword>
<sequence length="94" mass="10884">MTRTQKTFVWTLSTFLTLLVVLVLIIVFFDWNRIKPPLNAKVSEELHRAFAINGNLSVVWRPEPDESGWRAWVPWPHVVAEDLSLGNPDWSKQA</sequence>
<dbReference type="GO" id="GO:0090313">
    <property type="term" value="P:regulation of protein targeting to membrane"/>
    <property type="evidence" value="ECO:0007669"/>
    <property type="project" value="TreeGrafter"/>
</dbReference>
<dbReference type="AlphaFoldDB" id="A0A2W0ETN4"/>
<dbReference type="Proteomes" id="UP000247437">
    <property type="component" value="Unassembled WGS sequence"/>
</dbReference>
<dbReference type="OrthoDB" id="9766390at2"/>
<name>A0A2W0ETN4_PSEJE</name>
<feature type="domain" description="AsmA" evidence="2">
    <location>
        <begin position="1"/>
        <end position="93"/>
    </location>
</feature>
<protein>
    <submittedName>
        <fullName evidence="3">AsmA family protein</fullName>
    </submittedName>
</protein>
<dbReference type="PANTHER" id="PTHR30441:SF9">
    <property type="entry name" value="ASMA FAMILY PROTEIN YHJG"/>
    <property type="match status" value="1"/>
</dbReference>
<keyword evidence="1" id="KW-0472">Membrane</keyword>
<accession>A0A2W0ETN4</accession>
<gene>
    <name evidence="3" type="ORF">CRX42_31395</name>
</gene>
<dbReference type="Pfam" id="PF05170">
    <property type="entry name" value="AsmA"/>
    <property type="match status" value="1"/>
</dbReference>
<proteinExistence type="predicted"/>
<reference evidence="3 4" key="1">
    <citation type="journal article" date="2018" name="Appl. Microbiol. Biotechnol.">
        <title>Characterization of the caprolactam degradation pathway in Pseudomonas jessenii using mass spectrometry-based proteomics.</title>
        <authorList>
            <person name="Otzen M."/>
            <person name="Palacio C."/>
            <person name="Janssen D.B."/>
        </authorList>
    </citation>
    <scope>NUCLEOTIDE SEQUENCE [LARGE SCALE GENOMIC DNA]</scope>
    <source>
        <strain evidence="3 4">GO3</strain>
    </source>
</reference>
<comment type="caution">
    <text evidence="3">The sequence shown here is derived from an EMBL/GenBank/DDBJ whole genome shotgun (WGS) entry which is preliminary data.</text>
</comment>
<dbReference type="PANTHER" id="PTHR30441">
    <property type="entry name" value="DUF748 DOMAIN-CONTAINING PROTEIN"/>
    <property type="match status" value="1"/>
</dbReference>
<evidence type="ECO:0000313" key="3">
    <source>
        <dbReference type="EMBL" id="PYY66624.1"/>
    </source>
</evidence>
<feature type="non-terminal residue" evidence="3">
    <location>
        <position position="94"/>
    </location>
</feature>
<organism evidence="3 4">
    <name type="scientific">Pseudomonas jessenii</name>
    <dbReference type="NCBI Taxonomy" id="77298"/>
    <lineage>
        <taxon>Bacteria</taxon>
        <taxon>Pseudomonadati</taxon>
        <taxon>Pseudomonadota</taxon>
        <taxon>Gammaproteobacteria</taxon>
        <taxon>Pseudomonadales</taxon>
        <taxon>Pseudomonadaceae</taxon>
        <taxon>Pseudomonas</taxon>
    </lineage>
</organism>
<dbReference type="InterPro" id="IPR007844">
    <property type="entry name" value="AsmA"/>
</dbReference>
<dbReference type="InterPro" id="IPR052894">
    <property type="entry name" value="AsmA-related"/>
</dbReference>
<keyword evidence="1" id="KW-1133">Transmembrane helix</keyword>
<dbReference type="RefSeq" id="WP_146242084.1">
    <property type="nucleotide sequence ID" value="NZ_PDLL01000774.1"/>
</dbReference>
<feature type="transmembrane region" description="Helical" evidence="1">
    <location>
        <begin position="7"/>
        <end position="29"/>
    </location>
</feature>